<name>A0A139QY59_STROR</name>
<dbReference type="AlphaFoldDB" id="A0A139QY59"/>
<sequence length="53" mass="6246">MNDDKMRFATEKGFVVYEKCGIIEIEKVPRFGEITLFYSDGKFTHLVKKETKK</sequence>
<accession>A0A139QY59</accession>
<proteinExistence type="predicted"/>
<dbReference type="RefSeq" id="WP_192831374.1">
    <property type="nucleotide sequence ID" value="NZ_CP019562.1"/>
</dbReference>
<protein>
    <submittedName>
        <fullName evidence="1">Uncharacterized protein</fullName>
    </submittedName>
</protein>
<dbReference type="EMBL" id="LQZC01000011">
    <property type="protein sequence ID" value="KXU07510.1"/>
    <property type="molecule type" value="Genomic_DNA"/>
</dbReference>
<gene>
    <name evidence="1" type="ORF">SORDD25_01434</name>
</gene>
<evidence type="ECO:0000313" key="2">
    <source>
        <dbReference type="Proteomes" id="UP000071369"/>
    </source>
</evidence>
<reference evidence="1 2" key="1">
    <citation type="submission" date="2016-01" db="EMBL/GenBank/DDBJ databases">
        <title>Highly variable Streptococcus oralis are common among viridans streptococci isolated from primates.</title>
        <authorList>
            <person name="Denapaite D."/>
            <person name="Rieger M."/>
            <person name="Koendgen S."/>
            <person name="Brueckner R."/>
            <person name="Ochigava I."/>
            <person name="Kappeler P."/>
            <person name="Maetz-Rensing K."/>
            <person name="Leendertz F."/>
            <person name="Hakenbeck R."/>
        </authorList>
    </citation>
    <scope>NUCLEOTIDE SEQUENCE [LARGE SCALE GENOMIC DNA]</scope>
    <source>
        <strain evidence="1 2">DD25</strain>
    </source>
</reference>
<evidence type="ECO:0000313" key="1">
    <source>
        <dbReference type="EMBL" id="KXU07510.1"/>
    </source>
</evidence>
<organism evidence="1 2">
    <name type="scientific">Streptococcus oralis</name>
    <dbReference type="NCBI Taxonomy" id="1303"/>
    <lineage>
        <taxon>Bacteria</taxon>
        <taxon>Bacillati</taxon>
        <taxon>Bacillota</taxon>
        <taxon>Bacilli</taxon>
        <taxon>Lactobacillales</taxon>
        <taxon>Streptococcaceae</taxon>
        <taxon>Streptococcus</taxon>
    </lineage>
</organism>
<dbReference type="PATRIC" id="fig|1303.86.peg.1467"/>
<comment type="caution">
    <text evidence="1">The sequence shown here is derived from an EMBL/GenBank/DDBJ whole genome shotgun (WGS) entry which is preliminary data.</text>
</comment>
<dbReference type="Proteomes" id="UP000071369">
    <property type="component" value="Unassembled WGS sequence"/>
</dbReference>